<name>A0ABV7JF69_9GAMM</name>
<gene>
    <name evidence="5" type="ORF">ACFODZ_07345</name>
</gene>
<dbReference type="InterPro" id="IPR022385">
    <property type="entry name" value="Rhs_assc_core"/>
</dbReference>
<evidence type="ECO:0000313" key="6">
    <source>
        <dbReference type="Proteomes" id="UP001595533"/>
    </source>
</evidence>
<evidence type="ECO:0000256" key="2">
    <source>
        <dbReference type="SAM" id="MobiDB-lite"/>
    </source>
</evidence>
<dbReference type="Pfam" id="PF20148">
    <property type="entry name" value="DUF6531"/>
    <property type="match status" value="1"/>
</dbReference>
<evidence type="ECO:0000259" key="4">
    <source>
        <dbReference type="Pfam" id="PF25023"/>
    </source>
</evidence>
<dbReference type="Gene3D" id="2.180.10.10">
    <property type="entry name" value="RHS repeat-associated core"/>
    <property type="match status" value="5"/>
</dbReference>
<dbReference type="Proteomes" id="UP001595533">
    <property type="component" value="Unassembled WGS sequence"/>
</dbReference>
<proteinExistence type="predicted"/>
<evidence type="ECO:0000313" key="5">
    <source>
        <dbReference type="EMBL" id="MFC3194052.1"/>
    </source>
</evidence>
<dbReference type="NCBIfam" id="TIGR03696">
    <property type="entry name" value="Rhs_assc_core"/>
    <property type="match status" value="1"/>
</dbReference>
<feature type="region of interest" description="Disordered" evidence="2">
    <location>
        <begin position="1811"/>
        <end position="1891"/>
    </location>
</feature>
<dbReference type="InterPro" id="IPR056823">
    <property type="entry name" value="TEN-like_YD-shell"/>
</dbReference>
<dbReference type="EMBL" id="JBHRTS010000003">
    <property type="protein sequence ID" value="MFC3194052.1"/>
    <property type="molecule type" value="Genomic_DNA"/>
</dbReference>
<keyword evidence="6" id="KW-1185">Reference proteome</keyword>
<comment type="caution">
    <text evidence="5">The sequence shown here is derived from an EMBL/GenBank/DDBJ whole genome shotgun (WGS) entry which is preliminary data.</text>
</comment>
<feature type="compositionally biased region" description="Low complexity" evidence="2">
    <location>
        <begin position="1848"/>
        <end position="1891"/>
    </location>
</feature>
<evidence type="ECO:0000259" key="3">
    <source>
        <dbReference type="Pfam" id="PF20148"/>
    </source>
</evidence>
<dbReference type="NCBIfam" id="TIGR01643">
    <property type="entry name" value="YD_repeat_2x"/>
    <property type="match status" value="6"/>
</dbReference>
<reference evidence="6" key="1">
    <citation type="journal article" date="2019" name="Int. J. Syst. Evol. Microbiol.">
        <title>The Global Catalogue of Microorganisms (GCM) 10K type strain sequencing project: providing services to taxonomists for standard genome sequencing and annotation.</title>
        <authorList>
            <consortium name="The Broad Institute Genomics Platform"/>
            <consortium name="The Broad Institute Genome Sequencing Center for Infectious Disease"/>
            <person name="Wu L."/>
            <person name="Ma J."/>
        </authorList>
    </citation>
    <scope>NUCLEOTIDE SEQUENCE [LARGE SCALE GENOMIC DNA]</scope>
    <source>
        <strain evidence="6">KCTC 42953</strain>
    </source>
</reference>
<dbReference type="Pfam" id="PF25023">
    <property type="entry name" value="TEN_YD-shell"/>
    <property type="match status" value="2"/>
</dbReference>
<feature type="domain" description="DUF6531" evidence="3">
    <location>
        <begin position="87"/>
        <end position="156"/>
    </location>
</feature>
<sequence length="1891" mass="211109">MEQSATDPINSSISLPAQFIRYLRWYCLMVLGFFSLPLNAATSDVIYLDGFEDRPLFFPRVSSAAQEPVNDGDDAHGAAVYGEQVSVVLSSGEARLDRTDLTVPGRGQLNFAFTRRHRSQLEYDGPLGHGWDFIYNERLQITSNGNVQRSNGKGHVASWTLNPDDSYTAPKGYFGTLTLELDGHYLLREPDGFKRTYSAQGRLVQYQDRFGNSMAFSYDGSGNLTGIMDVFGRSYELDYKYIAGRDRLVTLRDYSLREWTYGYDSAGHLVTVRTPLVTGTSTGNDFPAGRSEHYSYYDQGQTAPVLHNLESVTFPQEAADMGPAGISISYGSSGVESDRVVALTVGGTNASATPAGGTVIFDYQTINSGIPLGDPSVIRLEVSLLERNGLQKMYLINELNHLKELRELTQGLRPVEPADHYATRFSYDADGQMTEKIMPEGNIHQFAYHSTGNRAQQKNAVEIRQIADLDRGGGEDLVTTMTYEPVFNQLFSETGPRGNAASFIPPLGSHTAARYTRHYLFDYQEHNLTIPDVVKYGIDLGSIPRNLGDLNQDGQTDQLLGLWVRREEPAVLLRVDAHQAISTGSTTQNIITEAQWNDRGQQVAEIDAEGNISSFVYHPENDPDGDGLIIPGQPSSLNRGYLASDIKDSAPASNRRTAPVPPAELKTFYGYDPGGNVNSLQNPRGVVTTYEYNTLNELLVETRGANVDEAVLQGELVTGETAFGYQQRHHYDHNGRVVLKEVQNEASVSVTAGVGDWVELIHTYDILGGLLSTAVEIDAASQAVTQWQYDGNENLVRVTHPQGNQVSYEYDERDLLFKEVRGFASADEAIVQYDYDLNGNVSRRLDAEDNDAVAGPEETLRVYDGFDRNTQVIDAIGNQVQWFYDVASNRIRMQVSGHRANQPGAGNVLLKDEFYVHDELNRQYQRDQVLFLADGFNPLRPEDLRDDNNDGMVTEFTEYDALSRVTYLSEDDGDTKQTVYDGVSRSLFSLDPLGNSVAYTYDANSNVLSLTETDVSDTTAVADETFVTRYVYDQLNRLVRETDQVGRTKRYHYDSRDNIREKSDAQNPNLVVDPWSVYPGNINQPGNRSHYAYDGRDLVLLERQELRVGGNGSGALDTSNPLNPDGFIDLLYWYNLNGLLSAVIDDNGNTTQYFYDARDRQVQQLNADGTVLTQMYDRDNNLIAITDPNGSVITQTFDGINRLVQRDINRGQGVIGTTQETHQYDGLSRVTRTVDNNGTASDHQVDRIYDSLNRLIEEQQDFEPYSNVLAGDDRRLSLSYPSSRNIEYTHDALNRVVQVVEPNPSGISNRGPLPSLTVLSTDWMGPEACSEACPCDARPLHMAMGNDTSLSFLDIGQTNNVGYSAVREPIGMVHLDSGIPFIDRSYGYNRNYMRISELMSDLPGGPENLYELDSAYRSESTFIDDFGGETFSQLIEYQLDGVGNRDSVDFTQDFGGPPIQFSDNYTLNNMNEYDSAGGAGPQLHDDNGNLTDSAGFLYFYDYRNRLIEVRRKSDNALRALYEYDTFNRRVQRTTYQMPTTTVDEERRYLYDGWHVIEEWASDADYNNNGPIASYVFGAGIDQPTQMETSVSATVPGTFWFHRDVRNNVVAMSDESGTQVEQTRYDDFGQFEQSVSIDNRLLYQGRRYDPETGLFYFRNRYYNPATGRFMQRDPVWDPNNVGNAYTFVGNNPVSALDPMGTDVWIEGSSGSEPAGHQSLCIGDPNGHYISFSFGASGTSWKWGLTGEVYQDTELGGDIIEDSYYKTSKKVDTRIKKLLRKLIGSKYYYRLFNRNCRWWSQTQFKFIAKELEKHKKGTKTKPPKRKPRKKPNVGGLPGVIQPTRPFSRATSGPTTTTVEPSTSSTGATGSTSKPSSTVPSTPVPSSSGSTAKK</sequence>
<protein>
    <submittedName>
        <fullName evidence="5">RHS repeat-associated core domain-containing protein</fullName>
    </submittedName>
</protein>
<keyword evidence="1" id="KW-0677">Repeat</keyword>
<feature type="compositionally biased region" description="Basic residues" evidence="2">
    <location>
        <begin position="1812"/>
        <end position="1829"/>
    </location>
</feature>
<evidence type="ECO:0000256" key="1">
    <source>
        <dbReference type="ARBA" id="ARBA00022737"/>
    </source>
</evidence>
<dbReference type="RefSeq" id="WP_198538227.1">
    <property type="nucleotide sequence ID" value="NZ_JBHRTS010000003.1"/>
</dbReference>
<feature type="domain" description="Teneurin-like YD-shell" evidence="4">
    <location>
        <begin position="1482"/>
        <end position="1692"/>
    </location>
</feature>
<organism evidence="5 6">
    <name type="scientific">Marinicella sediminis</name>
    <dbReference type="NCBI Taxonomy" id="1792834"/>
    <lineage>
        <taxon>Bacteria</taxon>
        <taxon>Pseudomonadati</taxon>
        <taxon>Pseudomonadota</taxon>
        <taxon>Gammaproteobacteria</taxon>
        <taxon>Lysobacterales</taxon>
        <taxon>Marinicellaceae</taxon>
        <taxon>Marinicella</taxon>
    </lineage>
</organism>
<dbReference type="InterPro" id="IPR006530">
    <property type="entry name" value="YD"/>
</dbReference>
<dbReference type="InterPro" id="IPR050708">
    <property type="entry name" value="T6SS_VgrG/RHS"/>
</dbReference>
<accession>A0ABV7JF69</accession>
<feature type="domain" description="Teneurin-like YD-shell" evidence="4">
    <location>
        <begin position="1000"/>
        <end position="1186"/>
    </location>
</feature>
<dbReference type="PANTHER" id="PTHR32305">
    <property type="match status" value="1"/>
</dbReference>
<dbReference type="PANTHER" id="PTHR32305:SF15">
    <property type="entry name" value="PROTEIN RHSA-RELATED"/>
    <property type="match status" value="1"/>
</dbReference>
<dbReference type="InterPro" id="IPR045351">
    <property type="entry name" value="DUF6531"/>
</dbReference>